<dbReference type="InterPro" id="IPR003848">
    <property type="entry name" value="DUF218"/>
</dbReference>
<dbReference type="Gene3D" id="3.40.50.620">
    <property type="entry name" value="HUPs"/>
    <property type="match status" value="1"/>
</dbReference>
<dbReference type="EMBL" id="WRPP01000003">
    <property type="protein sequence ID" value="MVU79469.1"/>
    <property type="molecule type" value="Genomic_DNA"/>
</dbReference>
<protein>
    <submittedName>
        <fullName evidence="2">YdcF family protein</fullName>
    </submittedName>
</protein>
<proteinExistence type="predicted"/>
<dbReference type="PANTHER" id="PTHR30336">
    <property type="entry name" value="INNER MEMBRANE PROTEIN, PROBABLE PERMEASE"/>
    <property type="match status" value="1"/>
</dbReference>
<evidence type="ECO:0000313" key="2">
    <source>
        <dbReference type="EMBL" id="MVU79469.1"/>
    </source>
</evidence>
<name>A0A7K1UZ73_9NOCA</name>
<dbReference type="CDD" id="cd06259">
    <property type="entry name" value="YdcF-like"/>
    <property type="match status" value="1"/>
</dbReference>
<keyword evidence="3" id="KW-1185">Reference proteome</keyword>
<reference evidence="2 3" key="1">
    <citation type="submission" date="2019-12" db="EMBL/GenBank/DDBJ databases">
        <title>Nocardia sp. nov. ET3-3 isolated from soil.</title>
        <authorList>
            <person name="Kanchanasin P."/>
            <person name="Tanasupawat S."/>
            <person name="Yuki M."/>
            <person name="Kudo T."/>
        </authorList>
    </citation>
    <scope>NUCLEOTIDE SEQUENCE [LARGE SCALE GENOMIC DNA]</scope>
    <source>
        <strain evidence="2 3">ET3-3</strain>
    </source>
</reference>
<dbReference type="AlphaFoldDB" id="A0A7K1UZ73"/>
<dbReference type="RefSeq" id="WP_157389000.1">
    <property type="nucleotide sequence ID" value="NZ_WRPP01000003.1"/>
</dbReference>
<gene>
    <name evidence="2" type="ORF">GPX89_19745</name>
</gene>
<feature type="domain" description="DUF218" evidence="1">
    <location>
        <begin position="43"/>
        <end position="146"/>
    </location>
</feature>
<evidence type="ECO:0000313" key="3">
    <source>
        <dbReference type="Proteomes" id="UP000466794"/>
    </source>
</evidence>
<evidence type="ECO:0000259" key="1">
    <source>
        <dbReference type="Pfam" id="PF02698"/>
    </source>
</evidence>
<dbReference type="Proteomes" id="UP000466794">
    <property type="component" value="Unassembled WGS sequence"/>
</dbReference>
<dbReference type="GO" id="GO:0005886">
    <property type="term" value="C:plasma membrane"/>
    <property type="evidence" value="ECO:0007669"/>
    <property type="project" value="TreeGrafter"/>
</dbReference>
<dbReference type="Pfam" id="PF02698">
    <property type="entry name" value="DUF218"/>
    <property type="match status" value="1"/>
</dbReference>
<organism evidence="2 3">
    <name type="scientific">Nocardia terrae</name>
    <dbReference type="NCBI Taxonomy" id="2675851"/>
    <lineage>
        <taxon>Bacteria</taxon>
        <taxon>Bacillati</taxon>
        <taxon>Actinomycetota</taxon>
        <taxon>Actinomycetes</taxon>
        <taxon>Mycobacteriales</taxon>
        <taxon>Nocardiaceae</taxon>
        <taxon>Nocardia</taxon>
    </lineage>
</organism>
<dbReference type="PANTHER" id="PTHR30336:SF20">
    <property type="entry name" value="DUF218 DOMAIN-CONTAINING PROTEIN"/>
    <property type="match status" value="1"/>
</dbReference>
<comment type="caution">
    <text evidence="2">The sequence shown here is derived from an EMBL/GenBank/DDBJ whole genome shotgun (WGS) entry which is preliminary data.</text>
</comment>
<accession>A0A7K1UZ73</accession>
<sequence>MPTTTLPAEYRSDVEILWDYNQMHHEPRPVDVGVGLGGHDIGVATYVADLYHAGTFPLIVFTGANAPTTVDRFPRGEAVHFRERAIDLGVPAESILVEPKATNTGDNIDFTRSLLAERGHLDSIKSVMLISRPYQQRRSYAICRKRWPEVDVVCGSLPLDLDDYVAAIGDTDRVINMLVGDTQRIWVYPAKGWAIEQDVPGEVLKAYSSLVDAGFTRRLLAE</sequence>
<dbReference type="InterPro" id="IPR051599">
    <property type="entry name" value="Cell_Envelope_Assoc"/>
</dbReference>
<dbReference type="InterPro" id="IPR014729">
    <property type="entry name" value="Rossmann-like_a/b/a_fold"/>
</dbReference>